<sequence length="233" mass="24675">MQSSVQTTPGLGKILMLVLARDLRLAVRHWDQVLQPLIFFVIVTTLFPLAISPALDELRKISPGVLWVAAMLASLLALESLFRPDVEDGTMEQWVLSGQPLSLLLLAKTLTHWLLTGLPLVLMAPIVGTALGMPQSVWPVLAATLALGTGSLSVLGAIGAALTVSVRRGNVLLALLVLPLEMPVLIFGARAVDLAMHGEPVAGPLNLLAALLLFFVSLGPFAMAAAMRISVES</sequence>
<comment type="subcellular location">
    <subcellularLocation>
        <location evidence="2">Cell inner membrane</location>
        <topology evidence="2">Multi-pass membrane protein</topology>
    </subcellularLocation>
</comment>
<keyword evidence="15" id="KW-1185">Reference proteome</keyword>
<feature type="transmembrane region" description="Helical" evidence="13">
    <location>
        <begin position="103"/>
        <end position="128"/>
    </location>
</feature>
<comment type="similarity">
    <text evidence="3 12">Belongs to the CcmB/CycW/HelB family.</text>
</comment>
<evidence type="ECO:0000256" key="9">
    <source>
        <dbReference type="ARBA" id="ARBA00022748"/>
    </source>
</evidence>
<dbReference type="PRINTS" id="PR01414">
    <property type="entry name" value="CCMBBIOGNSIS"/>
</dbReference>
<keyword evidence="9 12" id="KW-0201">Cytochrome c-type biogenesis</keyword>
<feature type="transmembrane region" description="Helical" evidence="13">
    <location>
        <begin position="61"/>
        <end position="82"/>
    </location>
</feature>
<dbReference type="GO" id="GO:0005886">
    <property type="term" value="C:plasma membrane"/>
    <property type="evidence" value="ECO:0007669"/>
    <property type="project" value="UniProtKB-SubCell"/>
</dbReference>
<keyword evidence="8 13" id="KW-0812">Transmembrane</keyword>
<feature type="transmembrane region" description="Helical" evidence="13">
    <location>
        <begin position="33"/>
        <end position="55"/>
    </location>
</feature>
<feature type="transmembrane region" description="Helical" evidence="13">
    <location>
        <begin position="204"/>
        <end position="227"/>
    </location>
</feature>
<feature type="transmembrane region" description="Helical" evidence="13">
    <location>
        <begin position="140"/>
        <end position="164"/>
    </location>
</feature>
<dbReference type="Proteomes" id="UP000445000">
    <property type="component" value="Unassembled WGS sequence"/>
</dbReference>
<dbReference type="PANTHER" id="PTHR30070:SF1">
    <property type="entry name" value="CYTOCHROME C BIOGENESIS B-RELATED"/>
    <property type="match status" value="1"/>
</dbReference>
<evidence type="ECO:0000256" key="8">
    <source>
        <dbReference type="ARBA" id="ARBA00022692"/>
    </source>
</evidence>
<dbReference type="Pfam" id="PF03379">
    <property type="entry name" value="CcmB"/>
    <property type="match status" value="1"/>
</dbReference>
<reference evidence="15" key="1">
    <citation type="submission" date="2020-01" db="EMBL/GenBank/DDBJ databases">
        <title>'Steroidobacter agaridevorans' sp. nov., agar-degrading bacteria isolated from rhizosphere soils.</title>
        <authorList>
            <person name="Ikenaga M."/>
            <person name="Kataoka M."/>
            <person name="Murouchi A."/>
            <person name="Katsuragi S."/>
            <person name="Sakai M."/>
        </authorList>
    </citation>
    <scope>NUCLEOTIDE SEQUENCE [LARGE SCALE GENOMIC DNA]</scope>
    <source>
        <strain evidence="15">YU21-B</strain>
    </source>
</reference>
<evidence type="ECO:0000256" key="5">
    <source>
        <dbReference type="ARBA" id="ARBA00022448"/>
    </source>
</evidence>
<organism evidence="14 15">
    <name type="scientific">Steroidobacter agaridevorans</name>
    <dbReference type="NCBI Taxonomy" id="2695856"/>
    <lineage>
        <taxon>Bacteria</taxon>
        <taxon>Pseudomonadati</taxon>
        <taxon>Pseudomonadota</taxon>
        <taxon>Gammaproteobacteria</taxon>
        <taxon>Steroidobacterales</taxon>
        <taxon>Steroidobacteraceae</taxon>
        <taxon>Steroidobacter</taxon>
    </lineage>
</organism>
<comment type="function">
    <text evidence="1 12">Required for the export of heme to the periplasm for the biogenesis of c-type cytochromes.</text>
</comment>
<accession>A0A829YJJ8</accession>
<dbReference type="GO" id="GO:0015232">
    <property type="term" value="F:heme transmembrane transporter activity"/>
    <property type="evidence" value="ECO:0007669"/>
    <property type="project" value="InterPro"/>
</dbReference>
<evidence type="ECO:0000256" key="10">
    <source>
        <dbReference type="ARBA" id="ARBA00022989"/>
    </source>
</evidence>
<name>A0A829YJJ8_9GAMM</name>
<dbReference type="PIRSF" id="PIRSF002764">
    <property type="entry name" value="CcmB"/>
    <property type="match status" value="1"/>
</dbReference>
<keyword evidence="6 12" id="KW-1003">Cell membrane</keyword>
<dbReference type="AlphaFoldDB" id="A0A829YJJ8"/>
<comment type="caution">
    <text evidence="14">The sequence shown here is derived from an EMBL/GenBank/DDBJ whole genome shotgun (WGS) entry which is preliminary data.</text>
</comment>
<feature type="transmembrane region" description="Helical" evidence="13">
    <location>
        <begin position="171"/>
        <end position="192"/>
    </location>
</feature>
<evidence type="ECO:0000256" key="7">
    <source>
        <dbReference type="ARBA" id="ARBA00022519"/>
    </source>
</evidence>
<evidence type="ECO:0000256" key="13">
    <source>
        <dbReference type="SAM" id="Phobius"/>
    </source>
</evidence>
<dbReference type="GO" id="GO:1903607">
    <property type="term" value="P:cytochrome c biosynthetic process"/>
    <property type="evidence" value="ECO:0007669"/>
    <property type="project" value="TreeGrafter"/>
</dbReference>
<dbReference type="InterPro" id="IPR003544">
    <property type="entry name" value="Cyt_c_biogenesis_CcmB"/>
</dbReference>
<evidence type="ECO:0000256" key="4">
    <source>
        <dbReference type="ARBA" id="ARBA00016452"/>
    </source>
</evidence>
<keyword evidence="10 13" id="KW-1133">Transmembrane helix</keyword>
<dbReference type="PANTHER" id="PTHR30070">
    <property type="entry name" value="HEME EXPORTER PROTEIN B"/>
    <property type="match status" value="1"/>
</dbReference>
<gene>
    <name evidence="14" type="primary">ccmB</name>
    <name evidence="14" type="ORF">GCM10011487_53790</name>
</gene>
<evidence type="ECO:0000256" key="12">
    <source>
        <dbReference type="PIRNR" id="PIRNR002764"/>
    </source>
</evidence>
<evidence type="ECO:0000256" key="6">
    <source>
        <dbReference type="ARBA" id="ARBA00022475"/>
    </source>
</evidence>
<evidence type="ECO:0000256" key="3">
    <source>
        <dbReference type="ARBA" id="ARBA00010544"/>
    </source>
</evidence>
<protein>
    <recommendedName>
        <fullName evidence="4 12">Heme exporter protein B</fullName>
    </recommendedName>
</protein>
<evidence type="ECO:0000256" key="11">
    <source>
        <dbReference type="ARBA" id="ARBA00023136"/>
    </source>
</evidence>
<evidence type="ECO:0000256" key="2">
    <source>
        <dbReference type="ARBA" id="ARBA00004429"/>
    </source>
</evidence>
<dbReference type="EMBL" id="BLJN01000006">
    <property type="protein sequence ID" value="GFE83379.1"/>
    <property type="molecule type" value="Genomic_DNA"/>
</dbReference>
<keyword evidence="5 12" id="KW-0813">Transport</keyword>
<evidence type="ECO:0000313" key="14">
    <source>
        <dbReference type="EMBL" id="GFE83379.1"/>
    </source>
</evidence>
<proteinExistence type="inferred from homology"/>
<dbReference type="NCBIfam" id="TIGR01190">
    <property type="entry name" value="ccmB"/>
    <property type="match status" value="1"/>
</dbReference>
<evidence type="ECO:0000313" key="15">
    <source>
        <dbReference type="Proteomes" id="UP000445000"/>
    </source>
</evidence>
<dbReference type="InterPro" id="IPR026031">
    <property type="entry name" value="Cyt_c_CcmB_bac"/>
</dbReference>
<keyword evidence="11 12" id="KW-0472">Membrane</keyword>
<keyword evidence="7 12" id="KW-0997">Cell inner membrane</keyword>
<evidence type="ECO:0000256" key="1">
    <source>
        <dbReference type="ARBA" id="ARBA00002442"/>
    </source>
</evidence>
<dbReference type="GO" id="GO:0017004">
    <property type="term" value="P:cytochrome complex assembly"/>
    <property type="evidence" value="ECO:0007669"/>
    <property type="project" value="UniProtKB-KW"/>
</dbReference>